<sequence>MKNQKDDAFIENSSKKKHSKEQKREKEIERLLAQLAASDLKQIRPRVAFILNHFEETRDSDVALMYKYWEVFYPELVAQDGGVNKKTMYRIEKPSSITRARAKIQNEYKLFLGSQEVQVRRRSLDAEHREAQIADKPSVLKVLFWADESGKNDKYLLVGGLCATDAVESARMAISLQKWKQEQNINYEFHFVEATKIKLEQYKHFFKLALASSHFFGFKAIAIPREGLIKRSYDDLICDAYYQLVHQGLEHELSSRRMSFPRNFTLYKDSEDSKDQIMEAKLRQSLQANFERYFNGKITFENYQAVSSKGNLFMQLSDLFIGSINRVLNKDDAQKRNHKDELAEYILDLLQLPVSRAENVKNDFAFLEILGTQEATFSRTYQ</sequence>
<accession>A0ABY3PMY9</accession>
<evidence type="ECO:0000313" key="3">
    <source>
        <dbReference type="Proteomes" id="UP001054846"/>
    </source>
</evidence>
<dbReference type="Proteomes" id="UP001054846">
    <property type="component" value="Chromosome"/>
</dbReference>
<evidence type="ECO:0000256" key="1">
    <source>
        <dbReference type="SAM" id="MobiDB-lite"/>
    </source>
</evidence>
<keyword evidence="3" id="KW-1185">Reference proteome</keyword>
<protein>
    <submittedName>
        <fullName evidence="2">DUF3800 domain-containing protein</fullName>
    </submittedName>
</protein>
<reference evidence="2 3" key="1">
    <citation type="journal article" date="2021" name="Genome Biol. Evol.">
        <title>Complete Genome Sequencing of a Novel Gloeobacter Species from a Waterfall Cave in Mexico.</title>
        <authorList>
            <person name="Saw J.H."/>
            <person name="Cardona T."/>
            <person name="Montejano G."/>
        </authorList>
    </citation>
    <scope>NUCLEOTIDE SEQUENCE [LARGE SCALE GENOMIC DNA]</scope>
    <source>
        <strain evidence="2">MG652769</strain>
    </source>
</reference>
<dbReference type="Pfam" id="PF12686">
    <property type="entry name" value="DUF3800"/>
    <property type="match status" value="1"/>
</dbReference>
<organism evidence="2 3">
    <name type="scientific">Gloeobacter morelensis MG652769</name>
    <dbReference type="NCBI Taxonomy" id="2781736"/>
    <lineage>
        <taxon>Bacteria</taxon>
        <taxon>Bacillati</taxon>
        <taxon>Cyanobacteriota</taxon>
        <taxon>Cyanophyceae</taxon>
        <taxon>Gloeobacterales</taxon>
        <taxon>Gloeobacteraceae</taxon>
        <taxon>Gloeobacter</taxon>
        <taxon>Gloeobacter morelensis</taxon>
    </lineage>
</organism>
<feature type="region of interest" description="Disordered" evidence="1">
    <location>
        <begin position="1"/>
        <end position="25"/>
    </location>
</feature>
<dbReference type="RefSeq" id="WP_230842210.1">
    <property type="nucleotide sequence ID" value="NZ_CP063845.1"/>
</dbReference>
<gene>
    <name evidence="2" type="ORF">ISF26_02120</name>
</gene>
<proteinExistence type="predicted"/>
<evidence type="ECO:0000313" key="2">
    <source>
        <dbReference type="EMBL" id="UFP95068.1"/>
    </source>
</evidence>
<dbReference type="InterPro" id="IPR024524">
    <property type="entry name" value="DUF3800"/>
</dbReference>
<name>A0ABY3PMY9_9CYAN</name>
<dbReference type="EMBL" id="CP063845">
    <property type="protein sequence ID" value="UFP95068.1"/>
    <property type="molecule type" value="Genomic_DNA"/>
</dbReference>